<dbReference type="Proteomes" id="UP001215598">
    <property type="component" value="Unassembled WGS sequence"/>
</dbReference>
<evidence type="ECO:0000313" key="3">
    <source>
        <dbReference type="Proteomes" id="UP001215598"/>
    </source>
</evidence>
<gene>
    <name evidence="2" type="ORF">B0H16DRAFT_1482521</name>
</gene>
<feature type="compositionally biased region" description="Low complexity" evidence="1">
    <location>
        <begin position="91"/>
        <end position="100"/>
    </location>
</feature>
<sequence length="272" mass="28025">MPDRHDTAPSLDVARVGIEAPSVVLIPPGSHGRAQGGEPLHDHIRGSAPPRTFPGRVAVFPVDASSMDIRAYNTGRGGCTDRTAMSASQHTSSTRSTTPDTPTPPGGPAHVLDGHRRGATPILSHDAHAYHDPDDLKGAGAGVRAGTSAIFGRPGGGVDSVGAFAHVARKARVRGERAASMSMSVAIAGANILGQRARVEVHAIVARTPPLCAAFCPRTLALVLSTTISVSTLFPGAQPLHCLNLPFGMSGDRRGILGACFVLVVADDVESL</sequence>
<protein>
    <submittedName>
        <fullName evidence="2">Uncharacterized protein</fullName>
    </submittedName>
</protein>
<dbReference type="AlphaFoldDB" id="A0AAD7GT14"/>
<keyword evidence="3" id="KW-1185">Reference proteome</keyword>
<evidence type="ECO:0000256" key="1">
    <source>
        <dbReference type="SAM" id="MobiDB-lite"/>
    </source>
</evidence>
<organism evidence="2 3">
    <name type="scientific">Mycena metata</name>
    <dbReference type="NCBI Taxonomy" id="1033252"/>
    <lineage>
        <taxon>Eukaryota</taxon>
        <taxon>Fungi</taxon>
        <taxon>Dikarya</taxon>
        <taxon>Basidiomycota</taxon>
        <taxon>Agaricomycotina</taxon>
        <taxon>Agaricomycetes</taxon>
        <taxon>Agaricomycetidae</taxon>
        <taxon>Agaricales</taxon>
        <taxon>Marasmiineae</taxon>
        <taxon>Mycenaceae</taxon>
        <taxon>Mycena</taxon>
    </lineage>
</organism>
<name>A0AAD7GT14_9AGAR</name>
<proteinExistence type="predicted"/>
<reference evidence="2" key="1">
    <citation type="submission" date="2023-03" db="EMBL/GenBank/DDBJ databases">
        <title>Massive genome expansion in bonnet fungi (Mycena s.s.) driven by repeated elements and novel gene families across ecological guilds.</title>
        <authorList>
            <consortium name="Lawrence Berkeley National Laboratory"/>
            <person name="Harder C.B."/>
            <person name="Miyauchi S."/>
            <person name="Viragh M."/>
            <person name="Kuo A."/>
            <person name="Thoen E."/>
            <person name="Andreopoulos B."/>
            <person name="Lu D."/>
            <person name="Skrede I."/>
            <person name="Drula E."/>
            <person name="Henrissat B."/>
            <person name="Morin E."/>
            <person name="Kohler A."/>
            <person name="Barry K."/>
            <person name="LaButti K."/>
            <person name="Morin E."/>
            <person name="Salamov A."/>
            <person name="Lipzen A."/>
            <person name="Mereny Z."/>
            <person name="Hegedus B."/>
            <person name="Baldrian P."/>
            <person name="Stursova M."/>
            <person name="Weitz H."/>
            <person name="Taylor A."/>
            <person name="Grigoriev I.V."/>
            <person name="Nagy L.G."/>
            <person name="Martin F."/>
            <person name="Kauserud H."/>
        </authorList>
    </citation>
    <scope>NUCLEOTIDE SEQUENCE</scope>
    <source>
        <strain evidence="2">CBHHK182m</strain>
    </source>
</reference>
<accession>A0AAD7GT14</accession>
<evidence type="ECO:0000313" key="2">
    <source>
        <dbReference type="EMBL" id="KAJ7704685.1"/>
    </source>
</evidence>
<feature type="region of interest" description="Disordered" evidence="1">
    <location>
        <begin position="73"/>
        <end position="116"/>
    </location>
</feature>
<dbReference type="EMBL" id="JARKIB010000483">
    <property type="protein sequence ID" value="KAJ7704685.1"/>
    <property type="molecule type" value="Genomic_DNA"/>
</dbReference>
<comment type="caution">
    <text evidence="2">The sequence shown here is derived from an EMBL/GenBank/DDBJ whole genome shotgun (WGS) entry which is preliminary data.</text>
</comment>